<reference evidence="2" key="1">
    <citation type="submission" date="2017-09" db="EMBL/GenBank/DDBJ databases">
        <title>Depth-based differentiation of microbial function through sediment-hosted aquifers and enrichment of novel symbionts in the deep terrestrial subsurface.</title>
        <authorList>
            <person name="Probst A.J."/>
            <person name="Ladd B."/>
            <person name="Jarett J.K."/>
            <person name="Geller-Mcgrath D.E."/>
            <person name="Sieber C.M.K."/>
            <person name="Emerson J.B."/>
            <person name="Anantharaman K."/>
            <person name="Thomas B.C."/>
            <person name="Malmstrom R."/>
            <person name="Stieglmeier M."/>
            <person name="Klingl A."/>
            <person name="Woyke T."/>
            <person name="Ryan C.M."/>
            <person name="Banfield J.F."/>
        </authorList>
    </citation>
    <scope>NUCLEOTIDE SEQUENCE [LARGE SCALE GENOMIC DNA]</scope>
</reference>
<comment type="caution">
    <text evidence="1">The sequence shown here is derived from an EMBL/GenBank/DDBJ whole genome shotgun (WGS) entry which is preliminary data.</text>
</comment>
<evidence type="ECO:0000313" key="1">
    <source>
        <dbReference type="EMBL" id="PIR96407.1"/>
    </source>
</evidence>
<sequence>MEESDEEKRWWQNIYTEISPYRGYIPLPYLRHPKIGRLIALYSNIEANLLLRERYRSLNPGHRLATIPEKFKDIEKGKLEFARDWSKKILEGEFPSEEQLKEPHLDTTLNDELYYLLIQHNYPAGTFVLEQELPYIGLIPEDEAKQAITAFLEQKMREIKQLDQIEP</sequence>
<gene>
    <name evidence="1" type="ORF">COT92_01225</name>
</gene>
<dbReference type="EMBL" id="PFAK01000019">
    <property type="protein sequence ID" value="PIR96407.1"/>
    <property type="molecule type" value="Genomic_DNA"/>
</dbReference>
<accession>A0A2H0VBB3</accession>
<organism evidence="1 2">
    <name type="scientific">Candidatus Doudnabacteria bacterium CG10_big_fil_rev_8_21_14_0_10_42_18</name>
    <dbReference type="NCBI Taxonomy" id="1974552"/>
    <lineage>
        <taxon>Bacteria</taxon>
        <taxon>Candidatus Doudnaibacteriota</taxon>
    </lineage>
</organism>
<dbReference type="AlphaFoldDB" id="A0A2H0VBB3"/>
<name>A0A2H0VBB3_9BACT</name>
<proteinExistence type="predicted"/>
<evidence type="ECO:0000313" key="2">
    <source>
        <dbReference type="Proteomes" id="UP000230922"/>
    </source>
</evidence>
<dbReference type="Proteomes" id="UP000230922">
    <property type="component" value="Unassembled WGS sequence"/>
</dbReference>
<protein>
    <submittedName>
        <fullName evidence="1">Uncharacterized protein</fullName>
    </submittedName>
</protein>